<dbReference type="Proteomes" id="UP000466730">
    <property type="component" value="Unassembled WGS sequence"/>
</dbReference>
<gene>
    <name evidence="1" type="ORF">GH815_12400</name>
</gene>
<protein>
    <submittedName>
        <fullName evidence="1">PqqD family peptide modification chaperone</fullName>
    </submittedName>
</protein>
<proteinExistence type="predicted"/>
<dbReference type="Gene3D" id="1.10.10.1150">
    <property type="entry name" value="Coenzyme PQQ synthesis protein D (PqqD)"/>
    <property type="match status" value="1"/>
</dbReference>
<keyword evidence="2" id="KW-1185">Reference proteome</keyword>
<evidence type="ECO:0000313" key="2">
    <source>
        <dbReference type="Proteomes" id="UP000466730"/>
    </source>
</evidence>
<dbReference type="OrthoDB" id="5771032at2"/>
<reference evidence="1 2" key="1">
    <citation type="submission" date="2019-11" db="EMBL/GenBank/DDBJ databases">
        <title>Draft Whole-Genome sequence of the marine photosynthetic bacterium Rhodovulum strictum DSM 11289.</title>
        <authorList>
            <person name="Kyndt J.A."/>
            <person name="Meyer T.E."/>
        </authorList>
    </citation>
    <scope>NUCLEOTIDE SEQUENCE [LARGE SCALE GENOMIC DNA]</scope>
    <source>
        <strain evidence="1 2">DSM 11289</strain>
    </source>
</reference>
<dbReference type="InterPro" id="IPR027417">
    <property type="entry name" value="P-loop_NTPase"/>
</dbReference>
<dbReference type="Gene3D" id="3.40.50.300">
    <property type="entry name" value="P-loop containing nucleotide triphosphate hydrolases"/>
    <property type="match status" value="1"/>
</dbReference>
<evidence type="ECO:0000313" key="1">
    <source>
        <dbReference type="EMBL" id="MRH21797.1"/>
    </source>
</evidence>
<comment type="caution">
    <text evidence="1">The sequence shown here is derived from an EMBL/GenBank/DDBJ whole genome shotgun (WGS) entry which is preliminary data.</text>
</comment>
<organism evidence="1 2">
    <name type="scientific">Rhodovulum strictum</name>
    <dbReference type="NCBI Taxonomy" id="58314"/>
    <lineage>
        <taxon>Bacteria</taxon>
        <taxon>Pseudomonadati</taxon>
        <taxon>Pseudomonadota</taxon>
        <taxon>Alphaproteobacteria</taxon>
        <taxon>Rhodobacterales</taxon>
        <taxon>Paracoccaceae</taxon>
        <taxon>Rhodovulum</taxon>
    </lineage>
</organism>
<sequence>MALGPGPQPSGPHPDQRLMMRRMARVDRKTGAGSAGPISQARLLHFAGTDLVVRLDNAPGVQRALAQAVRGWPMGGPVRPEARETRVTGTRSGYATRSVYLDEPIEGLGLAGAACAVIADLAQDYFETRPGCLALHCAAFRFNGRLIAMTGPSRAGKSTLAARLTQEPDCELFCDDVLPMPQDGLAVALGIAPRLRLPLPETASAAFRAHVARHLGPRDDRYGYLCAPTVAPHGTSAPLGILLVLDRRAGAPARLHDVAEDEALHLLLSQNMSDLQTAEAAFARLSGLLAAITCLRLVYSDLEEAIALIRRAFGGAAPVAEGVGIGPALPAALPDRLAQADLSPDICWARDGDVVIQHRQDSAFLWQPGKPMIWHMNRLGQAVWTLLEIPGSAREIGALLHEHFPDKDASDLVSDVNALLHALAQDGLIERKG</sequence>
<dbReference type="SUPFAM" id="SSF53795">
    <property type="entry name" value="PEP carboxykinase-like"/>
    <property type="match status" value="1"/>
</dbReference>
<accession>A0A844BP90</accession>
<dbReference type="InterPro" id="IPR008792">
    <property type="entry name" value="PQQD"/>
</dbReference>
<dbReference type="InterPro" id="IPR041881">
    <property type="entry name" value="PqqD_sf"/>
</dbReference>
<dbReference type="Pfam" id="PF05402">
    <property type="entry name" value="PqqD"/>
    <property type="match status" value="1"/>
</dbReference>
<name>A0A844BP90_9RHOB</name>
<dbReference type="EMBL" id="WJPO01000019">
    <property type="protein sequence ID" value="MRH21797.1"/>
    <property type="molecule type" value="Genomic_DNA"/>
</dbReference>
<dbReference type="AlphaFoldDB" id="A0A844BP90"/>
<dbReference type="SUPFAM" id="SSF52540">
    <property type="entry name" value="P-loop containing nucleoside triphosphate hydrolases"/>
    <property type="match status" value="1"/>
</dbReference>